<keyword evidence="2" id="KW-1185">Reference proteome</keyword>
<evidence type="ECO:0000313" key="1">
    <source>
        <dbReference type="EMBL" id="CCX33130.1"/>
    </source>
</evidence>
<reference evidence="1 2" key="1">
    <citation type="journal article" date="2013" name="PLoS Genet.">
        <title>The genome and development-dependent transcriptomes of Pyronema confluens: a window into fungal evolution.</title>
        <authorList>
            <person name="Traeger S."/>
            <person name="Altegoer F."/>
            <person name="Freitag M."/>
            <person name="Gabaldon T."/>
            <person name="Kempken F."/>
            <person name="Kumar A."/>
            <person name="Marcet-Houben M."/>
            <person name="Poggeler S."/>
            <person name="Stajich J.E."/>
            <person name="Nowrousian M."/>
        </authorList>
    </citation>
    <scope>NUCLEOTIDE SEQUENCE [LARGE SCALE GENOMIC DNA]</scope>
    <source>
        <strain evidence="2">CBS 100304</strain>
        <tissue evidence="1">Vegetative mycelium</tissue>
    </source>
</reference>
<gene>
    <name evidence="1" type="ORF">PCON_14166</name>
</gene>
<protein>
    <submittedName>
        <fullName evidence="1">Uncharacterized protein</fullName>
    </submittedName>
</protein>
<evidence type="ECO:0000313" key="2">
    <source>
        <dbReference type="Proteomes" id="UP000018144"/>
    </source>
</evidence>
<dbReference type="Proteomes" id="UP000018144">
    <property type="component" value="Unassembled WGS sequence"/>
</dbReference>
<name>U4LTU8_PYROM</name>
<sequence length="20" mass="2488">MFRIESIWLWRVNIGYGIFS</sequence>
<accession>U4LTU8</accession>
<dbReference type="EMBL" id="HF936022">
    <property type="protein sequence ID" value="CCX33130.1"/>
    <property type="molecule type" value="Genomic_DNA"/>
</dbReference>
<proteinExistence type="predicted"/>
<dbReference type="AlphaFoldDB" id="U4LTU8"/>
<organism evidence="1 2">
    <name type="scientific">Pyronema omphalodes (strain CBS 100304)</name>
    <name type="common">Pyronema confluens</name>
    <dbReference type="NCBI Taxonomy" id="1076935"/>
    <lineage>
        <taxon>Eukaryota</taxon>
        <taxon>Fungi</taxon>
        <taxon>Dikarya</taxon>
        <taxon>Ascomycota</taxon>
        <taxon>Pezizomycotina</taxon>
        <taxon>Pezizomycetes</taxon>
        <taxon>Pezizales</taxon>
        <taxon>Pyronemataceae</taxon>
        <taxon>Pyronema</taxon>
    </lineage>
</organism>